<dbReference type="EMBL" id="AFRT01001784">
    <property type="protein sequence ID" value="ELU39399.1"/>
    <property type="molecule type" value="Genomic_DNA"/>
</dbReference>
<evidence type="ECO:0000313" key="1">
    <source>
        <dbReference type="EMBL" id="ELU39399.1"/>
    </source>
</evidence>
<keyword evidence="2" id="KW-1185">Reference proteome</keyword>
<comment type="caution">
    <text evidence="1">The sequence shown here is derived from an EMBL/GenBank/DDBJ whole genome shotgun (WGS) entry which is preliminary data.</text>
</comment>
<organism evidence="1 2">
    <name type="scientific">Thanatephorus cucumeris (strain AG1-IA)</name>
    <name type="common">Rice sheath blight fungus</name>
    <name type="synonym">Rhizoctonia solani</name>
    <dbReference type="NCBI Taxonomy" id="983506"/>
    <lineage>
        <taxon>Eukaryota</taxon>
        <taxon>Fungi</taxon>
        <taxon>Dikarya</taxon>
        <taxon>Basidiomycota</taxon>
        <taxon>Agaricomycotina</taxon>
        <taxon>Agaricomycetes</taxon>
        <taxon>Cantharellales</taxon>
        <taxon>Ceratobasidiaceae</taxon>
        <taxon>Rhizoctonia</taxon>
        <taxon>Rhizoctonia solani AG-1</taxon>
    </lineage>
</organism>
<evidence type="ECO:0000313" key="2">
    <source>
        <dbReference type="Proteomes" id="UP000011668"/>
    </source>
</evidence>
<dbReference type="Proteomes" id="UP000011668">
    <property type="component" value="Unassembled WGS sequence"/>
</dbReference>
<proteinExistence type="predicted"/>
<sequence>MVHMLRPHNSCHPHLICRPQANLPQRLGRHLKRCSVLCICITSEALQNSRVLCYLSFRPFLDWFIHRRLLSGNYLLFALSFQLDCLSPFTRIFIFGSQNKLPDVFAPENLFIHDYVGLYCANRGNCMAIMPSYLFGSTGCPVLRPNWVRTCVARLFHSLNAFKRNLYAGLTCQKGSEFDPFRVEI</sequence>
<name>L8WSN5_THACA</name>
<protein>
    <submittedName>
        <fullName evidence="1">Uncharacterized protein</fullName>
    </submittedName>
</protein>
<dbReference type="HOGENOM" id="CLU_1462284_0_0_1"/>
<accession>L8WSN5</accession>
<gene>
    <name evidence="1" type="ORF">AG1IA_06582</name>
</gene>
<reference evidence="1 2" key="1">
    <citation type="journal article" date="2013" name="Nat. Commun.">
        <title>The evolution and pathogenic mechanisms of the rice sheath blight pathogen.</title>
        <authorList>
            <person name="Zheng A."/>
            <person name="Lin R."/>
            <person name="Xu L."/>
            <person name="Qin P."/>
            <person name="Tang C."/>
            <person name="Ai P."/>
            <person name="Zhang D."/>
            <person name="Liu Y."/>
            <person name="Sun Z."/>
            <person name="Feng H."/>
            <person name="Wang Y."/>
            <person name="Chen Y."/>
            <person name="Liang X."/>
            <person name="Fu R."/>
            <person name="Li Q."/>
            <person name="Zhang J."/>
            <person name="Yu X."/>
            <person name="Xie Z."/>
            <person name="Ding L."/>
            <person name="Guan P."/>
            <person name="Tang J."/>
            <person name="Liang Y."/>
            <person name="Wang S."/>
            <person name="Deng Q."/>
            <person name="Li S."/>
            <person name="Zhu J."/>
            <person name="Wang L."/>
            <person name="Liu H."/>
            <person name="Li P."/>
        </authorList>
    </citation>
    <scope>NUCLEOTIDE SEQUENCE [LARGE SCALE GENOMIC DNA]</scope>
    <source>
        <strain evidence="2">AG-1 IA</strain>
    </source>
</reference>
<dbReference type="AlphaFoldDB" id="L8WSN5"/>